<evidence type="ECO:0000313" key="3">
    <source>
        <dbReference type="Proteomes" id="UP000808337"/>
    </source>
</evidence>
<reference evidence="2 3" key="1">
    <citation type="submission" date="2020-10" db="EMBL/GenBank/DDBJ databases">
        <title>Connecting structure to function with the recovery of over 1000 high-quality activated sludge metagenome-assembled genomes encoding full-length rRNA genes using long-read sequencing.</title>
        <authorList>
            <person name="Singleton C.M."/>
            <person name="Petriglieri F."/>
            <person name="Kristensen J.M."/>
            <person name="Kirkegaard R.H."/>
            <person name="Michaelsen T.Y."/>
            <person name="Andersen M.H."/>
            <person name="Karst S.M."/>
            <person name="Dueholm M.S."/>
            <person name="Nielsen P.H."/>
            <person name="Albertsen M."/>
        </authorList>
    </citation>
    <scope>NUCLEOTIDE SEQUENCE [LARGE SCALE GENOMIC DNA]</scope>
    <source>
        <strain evidence="2">Ribe_18-Q3-R11-54_MAXAC.273</strain>
    </source>
</reference>
<feature type="transmembrane region" description="Helical" evidence="1">
    <location>
        <begin position="54"/>
        <end position="72"/>
    </location>
</feature>
<feature type="transmembrane region" description="Helical" evidence="1">
    <location>
        <begin position="518"/>
        <end position="536"/>
    </location>
</feature>
<feature type="transmembrane region" description="Helical" evidence="1">
    <location>
        <begin position="181"/>
        <end position="210"/>
    </location>
</feature>
<dbReference type="EMBL" id="JADKGY010000006">
    <property type="protein sequence ID" value="MBK9982756.1"/>
    <property type="molecule type" value="Genomic_DNA"/>
</dbReference>
<feature type="transmembrane region" description="Helical" evidence="1">
    <location>
        <begin position="7"/>
        <end position="25"/>
    </location>
</feature>
<feature type="transmembrane region" description="Helical" evidence="1">
    <location>
        <begin position="296"/>
        <end position="315"/>
    </location>
</feature>
<dbReference type="Pfam" id="PF11028">
    <property type="entry name" value="TMEM260-like"/>
    <property type="match status" value="1"/>
</dbReference>
<feature type="transmembrane region" description="Helical" evidence="1">
    <location>
        <begin position="150"/>
        <end position="169"/>
    </location>
</feature>
<dbReference type="InterPro" id="IPR021280">
    <property type="entry name" value="TMEM260-like"/>
</dbReference>
<feature type="transmembrane region" description="Helical" evidence="1">
    <location>
        <begin position="84"/>
        <end position="109"/>
    </location>
</feature>
<feature type="transmembrane region" description="Helical" evidence="1">
    <location>
        <begin position="495"/>
        <end position="511"/>
    </location>
</feature>
<feature type="transmembrane region" description="Helical" evidence="1">
    <location>
        <begin position="581"/>
        <end position="599"/>
    </location>
</feature>
<evidence type="ECO:0000256" key="1">
    <source>
        <dbReference type="SAM" id="Phobius"/>
    </source>
</evidence>
<feature type="transmembrane region" description="Helical" evidence="1">
    <location>
        <begin position="222"/>
        <end position="245"/>
    </location>
</feature>
<sequence length="1014" mass="115610">MNKERKLAVITGWITFAIAMVVYFFSAESSGSLWDCGEFVLGAYKLQVVHPPGAPLFLIIGRLFTWVAHMLFEDPSYIAFSVNIMSGICTALAAMFVAWTTMIFARLSMVGRDQPLTLEQTLVTCGAGLVAGLTTAFCTSVWFSAVEGEVYAMSTMFTTMTLWAAVKWYGMEDSSDADRWLIFAVYSAGLSIGVHLLSLLAFPAIGLLYYFKKYKSFHFGRLLLAMLLGTLMVPIVQNVIIVGLPELWAQMEYMMVNGFGLPVQSGIFPTTIILVAAAFFSIRWARKKNNGLLERLFVALTLLGISFSTIGVVVIRANANPPINMNNPSDPFRLIPYLNREQYGERPLLRGPNFEAEPVSTEKSDRYGLVGKKYEVVDQKLSYVYRDEDKILFPRISHNDGNRPELYHRWMGDPKRKADMGFNMEFFLRYQVGWMYWRYFMWNFVGRENGEQGFEPWNPRNGHWISGINFLDSARLFNMSHMPESMKTDQARNCYFFIPLILGLIGLFYQFGRQKRDFTALLVLFLFTGLGIIVYSNEPPNEPRERDYVLVGSFITFCIWVGLAIPSIYGAIKSKISTSGVMLPILVTVLGLTGPAIMLQQNFDDHSRRFHYASRDYASNFLESLDPNAIMFTYGDNDTYPLWYAQEVEGIRRDVRIVNLSLIAVDWYIDGLRRKINDSAPIKLTIPPEAYRGSKRNQIFFLPGKSSTSEMPLDQALAFLAKDNPQSIQGTKLETYMPSNNLYIPIDPARALSSGLLMPTDSNVVTKIPISVNKQYITKDELAIMDLIMSNIYDRPIYFSVTCQDSKLMDMQDYMQMEGLGLRIIPVKSQSQQEFYIYGSGRVDDEKVHDRVVNKWRWGNFDKKKLFVDNSYAASIQAQKMVIWRSAEDMLDKGKTQEAVDITDKYLEGFPAMNFPYDARIMPHINIYVRAGEYEKAKFHIRILAKEMVEQMEFFNTLDDDDLKAGFNLDYRLANSAVSEILKVSKSLKDEAFAKEMEDMVGKYDVTPAMQPNK</sequence>
<name>A0A9D7SV08_9BACT</name>
<comment type="caution">
    <text evidence="2">The sequence shown here is derived from an EMBL/GenBank/DDBJ whole genome shotgun (WGS) entry which is preliminary data.</text>
</comment>
<organism evidence="2 3">
    <name type="scientific">Candidatus Opimibacter skivensis</name>
    <dbReference type="NCBI Taxonomy" id="2982028"/>
    <lineage>
        <taxon>Bacteria</taxon>
        <taxon>Pseudomonadati</taxon>
        <taxon>Bacteroidota</taxon>
        <taxon>Saprospiria</taxon>
        <taxon>Saprospirales</taxon>
        <taxon>Saprospiraceae</taxon>
        <taxon>Candidatus Opimibacter</taxon>
    </lineage>
</organism>
<feature type="transmembrane region" description="Helical" evidence="1">
    <location>
        <begin position="121"/>
        <end position="143"/>
    </location>
</feature>
<dbReference type="PANTHER" id="PTHR16214">
    <property type="entry name" value="TRANSMEMBRANE PROTEIN 260"/>
    <property type="match status" value="1"/>
</dbReference>
<protein>
    <submittedName>
        <fullName evidence="2">DUF2723 domain-containing protein</fullName>
    </submittedName>
</protein>
<accession>A0A9D7SV08</accession>
<dbReference type="PANTHER" id="PTHR16214:SF3">
    <property type="entry name" value="TRANSMEMBRANE PROTEIN 260"/>
    <property type="match status" value="1"/>
</dbReference>
<keyword evidence="1" id="KW-1133">Transmembrane helix</keyword>
<gene>
    <name evidence="2" type="ORF">IPP15_10085</name>
</gene>
<dbReference type="InterPro" id="IPR052724">
    <property type="entry name" value="GT117_domain-containing"/>
</dbReference>
<dbReference type="Proteomes" id="UP000808337">
    <property type="component" value="Unassembled WGS sequence"/>
</dbReference>
<dbReference type="AlphaFoldDB" id="A0A9D7SV08"/>
<feature type="transmembrane region" description="Helical" evidence="1">
    <location>
        <begin position="265"/>
        <end position="284"/>
    </location>
</feature>
<keyword evidence="1" id="KW-0812">Transmembrane</keyword>
<feature type="transmembrane region" description="Helical" evidence="1">
    <location>
        <begin position="548"/>
        <end position="569"/>
    </location>
</feature>
<evidence type="ECO:0000313" key="2">
    <source>
        <dbReference type="EMBL" id="MBK9982756.1"/>
    </source>
</evidence>
<keyword evidence="1" id="KW-0472">Membrane</keyword>
<proteinExistence type="predicted"/>